<evidence type="ECO:0000313" key="3">
    <source>
        <dbReference type="Proteomes" id="UP000648257"/>
    </source>
</evidence>
<protein>
    <recommendedName>
        <fullName evidence="4">MSHA biogenesis protein MshJ</fullName>
    </recommendedName>
</protein>
<evidence type="ECO:0000256" key="1">
    <source>
        <dbReference type="SAM" id="Phobius"/>
    </source>
</evidence>
<name>A0ABR6X3Q5_9BURK</name>
<organism evidence="2 3">
    <name type="scientific">Undibacterium seohonense</name>
    <dbReference type="NCBI Taxonomy" id="1344950"/>
    <lineage>
        <taxon>Bacteria</taxon>
        <taxon>Pseudomonadati</taxon>
        <taxon>Pseudomonadota</taxon>
        <taxon>Betaproteobacteria</taxon>
        <taxon>Burkholderiales</taxon>
        <taxon>Oxalobacteraceae</taxon>
        <taxon>Undibacterium</taxon>
    </lineage>
</organism>
<dbReference type="Proteomes" id="UP000648257">
    <property type="component" value="Unassembled WGS sequence"/>
</dbReference>
<keyword evidence="3" id="KW-1185">Reference proteome</keyword>
<reference evidence="2 3" key="1">
    <citation type="submission" date="2020-08" db="EMBL/GenBank/DDBJ databases">
        <title>Novel species isolated from subtropical streams in China.</title>
        <authorList>
            <person name="Lu H."/>
        </authorList>
    </citation>
    <scope>NUCLEOTIDE SEQUENCE [LARGE SCALE GENOMIC DNA]</scope>
    <source>
        <strain evidence="2 3">KACC 16656</strain>
    </source>
</reference>
<comment type="caution">
    <text evidence="2">The sequence shown here is derived from an EMBL/GenBank/DDBJ whole genome shotgun (WGS) entry which is preliminary data.</text>
</comment>
<keyword evidence="1" id="KW-0812">Transmembrane</keyword>
<gene>
    <name evidence="2" type="ORF">H8K52_09485</name>
</gene>
<dbReference type="RefSeq" id="WP_186922655.1">
    <property type="nucleotide sequence ID" value="NZ_JACOFW010000008.1"/>
</dbReference>
<feature type="transmembrane region" description="Helical" evidence="1">
    <location>
        <begin position="21"/>
        <end position="40"/>
    </location>
</feature>
<proteinExistence type="predicted"/>
<evidence type="ECO:0008006" key="4">
    <source>
        <dbReference type="Google" id="ProtNLM"/>
    </source>
</evidence>
<evidence type="ECO:0000313" key="2">
    <source>
        <dbReference type="EMBL" id="MBC3807573.1"/>
    </source>
</evidence>
<keyword evidence="1" id="KW-0472">Membrane</keyword>
<sequence>MKKQFHSLLQKIDALSERERGILFVLCSIGVLLLGFTFWLEPQMKLRNNLLTQHQANQTQITLLQEEMQQRSAVLNRDPDIELRAKIEEAKVRLLAMDQDLLSLQKNLVPAEKIDLLLAGILKRNKSLQLISLKSLPVVNLVATTNVKDTATTQAEAPLSTMSGNAVSIQNEQSIFKHEVELTLEGNYLDMLAYMQELEALPERVYWSRSSLQVLEYPKASLRLNLFTLSLEKKWLNL</sequence>
<dbReference type="EMBL" id="JACOFW010000008">
    <property type="protein sequence ID" value="MBC3807573.1"/>
    <property type="molecule type" value="Genomic_DNA"/>
</dbReference>
<accession>A0ABR6X3Q5</accession>
<keyword evidence="1" id="KW-1133">Transmembrane helix</keyword>